<reference evidence="1 2" key="1">
    <citation type="journal article" date="2020" name="Cell">
        <title>Large-Scale Comparative Analyses of Tick Genomes Elucidate Their Genetic Diversity and Vector Capacities.</title>
        <authorList>
            <consortium name="Tick Genome and Microbiome Consortium (TIGMIC)"/>
            <person name="Jia N."/>
            <person name="Wang J."/>
            <person name="Shi W."/>
            <person name="Du L."/>
            <person name="Sun Y."/>
            <person name="Zhan W."/>
            <person name="Jiang J.F."/>
            <person name="Wang Q."/>
            <person name="Zhang B."/>
            <person name="Ji P."/>
            <person name="Bell-Sakyi L."/>
            <person name="Cui X.M."/>
            <person name="Yuan T.T."/>
            <person name="Jiang B.G."/>
            <person name="Yang W.F."/>
            <person name="Lam T.T."/>
            <person name="Chang Q.C."/>
            <person name="Ding S.J."/>
            <person name="Wang X.J."/>
            <person name="Zhu J.G."/>
            <person name="Ruan X.D."/>
            <person name="Zhao L."/>
            <person name="Wei J.T."/>
            <person name="Ye R.Z."/>
            <person name="Que T.C."/>
            <person name="Du C.H."/>
            <person name="Zhou Y.H."/>
            <person name="Cheng J.X."/>
            <person name="Dai P.F."/>
            <person name="Guo W.B."/>
            <person name="Han X.H."/>
            <person name="Huang E.J."/>
            <person name="Li L.F."/>
            <person name="Wei W."/>
            <person name="Gao Y.C."/>
            <person name="Liu J.Z."/>
            <person name="Shao H.Z."/>
            <person name="Wang X."/>
            <person name="Wang C.C."/>
            <person name="Yang T.C."/>
            <person name="Huo Q.B."/>
            <person name="Li W."/>
            <person name="Chen H.Y."/>
            <person name="Chen S.E."/>
            <person name="Zhou L.G."/>
            <person name="Ni X.B."/>
            <person name="Tian J.H."/>
            <person name="Sheng Y."/>
            <person name="Liu T."/>
            <person name="Pan Y.S."/>
            <person name="Xia L.Y."/>
            <person name="Li J."/>
            <person name="Zhao F."/>
            <person name="Cao W.C."/>
        </authorList>
    </citation>
    <scope>NUCLEOTIDE SEQUENCE [LARGE SCALE GENOMIC DNA]</scope>
    <source>
        <strain evidence="1">Iper-2018</strain>
    </source>
</reference>
<comment type="caution">
    <text evidence="1">The sequence shown here is derived from an EMBL/GenBank/DDBJ whole genome shotgun (WGS) entry which is preliminary data.</text>
</comment>
<accession>A0AC60QR05</accession>
<proteinExistence type="predicted"/>
<name>A0AC60QR05_IXOPE</name>
<sequence length="96" mass="11276">HKVEASQLLKYSYRVSSKALNPSNLERQNVKLSLQVFMSFWPRSYRCSPTSVSISACGRNCQFHQVIFDWWKIVNVKKKKHARDSIHCDVYEKLIS</sequence>
<gene>
    <name evidence="1" type="ORF">HPB47_017309</name>
</gene>
<feature type="non-terminal residue" evidence="1">
    <location>
        <position position="1"/>
    </location>
</feature>
<evidence type="ECO:0000313" key="2">
    <source>
        <dbReference type="Proteomes" id="UP000805193"/>
    </source>
</evidence>
<dbReference type="Proteomes" id="UP000805193">
    <property type="component" value="Unassembled WGS sequence"/>
</dbReference>
<protein>
    <submittedName>
        <fullName evidence="1">Uncharacterized protein</fullName>
    </submittedName>
</protein>
<feature type="non-terminal residue" evidence="1">
    <location>
        <position position="96"/>
    </location>
</feature>
<organism evidence="1 2">
    <name type="scientific">Ixodes persulcatus</name>
    <name type="common">Taiga tick</name>
    <dbReference type="NCBI Taxonomy" id="34615"/>
    <lineage>
        <taxon>Eukaryota</taxon>
        <taxon>Metazoa</taxon>
        <taxon>Ecdysozoa</taxon>
        <taxon>Arthropoda</taxon>
        <taxon>Chelicerata</taxon>
        <taxon>Arachnida</taxon>
        <taxon>Acari</taxon>
        <taxon>Parasitiformes</taxon>
        <taxon>Ixodida</taxon>
        <taxon>Ixodoidea</taxon>
        <taxon>Ixodidae</taxon>
        <taxon>Ixodinae</taxon>
        <taxon>Ixodes</taxon>
    </lineage>
</organism>
<dbReference type="EMBL" id="JABSTQ010006206">
    <property type="protein sequence ID" value="KAG0437736.1"/>
    <property type="molecule type" value="Genomic_DNA"/>
</dbReference>
<evidence type="ECO:0000313" key="1">
    <source>
        <dbReference type="EMBL" id="KAG0437736.1"/>
    </source>
</evidence>
<keyword evidence="2" id="KW-1185">Reference proteome</keyword>